<dbReference type="InterPro" id="IPR005074">
    <property type="entry name" value="Peptidase_C39"/>
</dbReference>
<evidence type="ECO:0000259" key="12">
    <source>
        <dbReference type="PROSITE" id="PS50990"/>
    </source>
</evidence>
<reference evidence="13 14" key="1">
    <citation type="journal article" date="2018" name="Arch. Microbiol.">
        <title>Hymenobacter segetis sp. nov., isolated from soil.</title>
        <authorList>
            <person name="Ten L.N."/>
            <person name="Lim S.J."/>
            <person name="Kim B.O."/>
            <person name="Kang I.K."/>
            <person name="Jung H.Y."/>
        </authorList>
    </citation>
    <scope>NUCLEOTIDE SEQUENCE [LARGE SCALE GENOMIC DNA]</scope>
    <source>
        <strain evidence="13 14">S7-3-11</strain>
    </source>
</reference>
<keyword evidence="2 9" id="KW-0812">Transmembrane</keyword>
<dbReference type="Gene3D" id="3.90.70.10">
    <property type="entry name" value="Cysteine proteinases"/>
    <property type="match status" value="1"/>
</dbReference>
<dbReference type="Pfam" id="PF03412">
    <property type="entry name" value="Peptidase_C39"/>
    <property type="match status" value="1"/>
</dbReference>
<dbReference type="InterPro" id="IPR036640">
    <property type="entry name" value="ABC1_TM_sf"/>
</dbReference>
<feature type="domain" description="ABC transmembrane type-1" evidence="11">
    <location>
        <begin position="277"/>
        <end position="558"/>
    </location>
</feature>
<dbReference type="EMBL" id="JBCEVZ010000036">
    <property type="protein sequence ID" value="MEL5995402.1"/>
    <property type="molecule type" value="Genomic_DNA"/>
</dbReference>
<dbReference type="InterPro" id="IPR003439">
    <property type="entry name" value="ABC_transporter-like_ATP-bd"/>
</dbReference>
<gene>
    <name evidence="13" type="ORF">AAFH49_14380</name>
</gene>
<sequence>MVDCQLKNNDCGISAVKTIFNIFDQDVSRKYIQQNIFLDEQGSSLTDLQNFLQQHEFSALLRILDINHLQSNPAGWQELIPFIMPIVHENGLHYVVVDKIRGAKLRVLDPAKANEYYVTLPELKHMAYFSKSYWNLVQMEQKLMVLCNQELLPYDVRIEQALTTNNASTLFNKLSYFSYLKENFGLKDKEAEQNFLHDLLFNQEAGALPKHFRALKNSETQMMLQAPLVLTVAPLPPKPDQIAPKAPATRPAGAQPEPSPYLTLLKELGQYRKIWYIYIFAALFSAMTAQLSVFINQVLIDYVLPSYQLNTLVVFAIGLGVFKLFDLATRLNVSFVGIHMGNILDKYFLTRFDEKLNQYSLPYIQSFKRGDLTERMSDAFKLKGFFLRFFTSILVDVFVSVYSLGILFYIDAKLTLVICVVMVAFYGWFRLVTPTLRRNERLRFLRKSEFFTRMIEKLDGIQVLKSFRIEETYSRKLLQIVNQLLKVQISNKYVDLVNVAVVSIITMLASLLIIVVLTKKAILNNAISLGQIITFIALSERVFSSLRGILSENLELQENEVVLRRYLDFEEAPAATSAARGIEDFSVNSLAMCELGFGYNPQQLVLHNLSFEAVSGDKIRIEGRNGSGKTTLSKVLTGLYEPAAGRMLLNDIDSRFYATEKVKDKLVLVTNEDILFNDTIEFNIAFGRDVSPERILHMARKIGLYEFIASKEEALGFLINENGRNLSTGQRKKILLLRALFSAADVVILDEVLSGIDAASRKQIEYLLNEFTSKILIVISHENIDYIQFTKHFSLENGTLVVPA</sequence>
<evidence type="ECO:0000256" key="1">
    <source>
        <dbReference type="ARBA" id="ARBA00004651"/>
    </source>
</evidence>
<keyword evidence="4" id="KW-0067">ATP-binding</keyword>
<evidence type="ECO:0000256" key="3">
    <source>
        <dbReference type="ARBA" id="ARBA00022741"/>
    </source>
</evidence>
<dbReference type="InterPro" id="IPR003593">
    <property type="entry name" value="AAA+_ATPase"/>
</dbReference>
<accession>A0ABU9LXE0</accession>
<organism evidence="13 14">
    <name type="scientific">Hymenobacter segetis</name>
    <dbReference type="NCBI Taxonomy" id="2025509"/>
    <lineage>
        <taxon>Bacteria</taxon>
        <taxon>Pseudomonadati</taxon>
        <taxon>Bacteroidota</taxon>
        <taxon>Cytophagia</taxon>
        <taxon>Cytophagales</taxon>
        <taxon>Hymenobacteraceae</taxon>
        <taxon>Hymenobacter</taxon>
    </lineage>
</organism>
<dbReference type="Gene3D" id="1.20.1560.10">
    <property type="entry name" value="ABC transporter type 1, transmembrane domain"/>
    <property type="match status" value="1"/>
</dbReference>
<keyword evidence="5" id="KW-0653">Protein transport</keyword>
<dbReference type="SMART" id="SM00382">
    <property type="entry name" value="AAA"/>
    <property type="match status" value="1"/>
</dbReference>
<dbReference type="InterPro" id="IPR011527">
    <property type="entry name" value="ABC1_TM_dom"/>
</dbReference>
<feature type="domain" description="ABC transporter" evidence="10">
    <location>
        <begin position="590"/>
        <end position="804"/>
    </location>
</feature>
<evidence type="ECO:0000256" key="7">
    <source>
        <dbReference type="ARBA" id="ARBA00023136"/>
    </source>
</evidence>
<keyword evidence="8" id="KW-0080">Bacteriocin transport</keyword>
<evidence type="ECO:0000256" key="6">
    <source>
        <dbReference type="ARBA" id="ARBA00022989"/>
    </source>
</evidence>
<evidence type="ECO:0000256" key="5">
    <source>
        <dbReference type="ARBA" id="ARBA00022927"/>
    </source>
</evidence>
<dbReference type="PROSITE" id="PS50929">
    <property type="entry name" value="ABC_TM1F"/>
    <property type="match status" value="1"/>
</dbReference>
<name>A0ABU9LXE0_9BACT</name>
<dbReference type="PANTHER" id="PTHR24221">
    <property type="entry name" value="ATP-BINDING CASSETTE SUB-FAMILY B"/>
    <property type="match status" value="1"/>
</dbReference>
<keyword evidence="14" id="KW-1185">Reference proteome</keyword>
<feature type="transmembrane region" description="Helical" evidence="9">
    <location>
        <begin position="307"/>
        <end position="325"/>
    </location>
</feature>
<dbReference type="Gene3D" id="3.40.50.300">
    <property type="entry name" value="P-loop containing nucleotide triphosphate hydrolases"/>
    <property type="match status" value="1"/>
</dbReference>
<dbReference type="RefSeq" id="WP_342299198.1">
    <property type="nucleotide sequence ID" value="NZ_JBCEVZ010000036.1"/>
</dbReference>
<feature type="domain" description="Peptidase C39" evidence="12">
    <location>
        <begin position="5"/>
        <end position="136"/>
    </location>
</feature>
<feature type="transmembrane region" description="Helical" evidence="9">
    <location>
        <begin position="275"/>
        <end position="295"/>
    </location>
</feature>
<evidence type="ECO:0000256" key="9">
    <source>
        <dbReference type="SAM" id="Phobius"/>
    </source>
</evidence>
<feature type="transmembrane region" description="Helical" evidence="9">
    <location>
        <begin position="414"/>
        <end position="433"/>
    </location>
</feature>
<dbReference type="PANTHER" id="PTHR24221:SF654">
    <property type="entry name" value="ATP-BINDING CASSETTE SUB-FAMILY B MEMBER 6"/>
    <property type="match status" value="1"/>
</dbReference>
<comment type="caution">
    <text evidence="13">The sequence shown here is derived from an EMBL/GenBank/DDBJ whole genome shotgun (WGS) entry which is preliminary data.</text>
</comment>
<dbReference type="Proteomes" id="UP001479606">
    <property type="component" value="Unassembled WGS sequence"/>
</dbReference>
<dbReference type="PROSITE" id="PS50990">
    <property type="entry name" value="PEPTIDASE_C39"/>
    <property type="match status" value="1"/>
</dbReference>
<dbReference type="InterPro" id="IPR027417">
    <property type="entry name" value="P-loop_NTPase"/>
</dbReference>
<keyword evidence="3" id="KW-0547">Nucleotide-binding</keyword>
<feature type="transmembrane region" description="Helical" evidence="9">
    <location>
        <begin position="493"/>
        <end position="515"/>
    </location>
</feature>
<evidence type="ECO:0000313" key="14">
    <source>
        <dbReference type="Proteomes" id="UP001479606"/>
    </source>
</evidence>
<evidence type="ECO:0000259" key="11">
    <source>
        <dbReference type="PROSITE" id="PS50929"/>
    </source>
</evidence>
<evidence type="ECO:0000256" key="8">
    <source>
        <dbReference type="ARBA" id="ARBA00043264"/>
    </source>
</evidence>
<dbReference type="Pfam" id="PF00664">
    <property type="entry name" value="ABC_membrane"/>
    <property type="match status" value="1"/>
</dbReference>
<keyword evidence="6 9" id="KW-1133">Transmembrane helix</keyword>
<proteinExistence type="predicted"/>
<dbReference type="InterPro" id="IPR039421">
    <property type="entry name" value="Type_1_exporter"/>
</dbReference>
<comment type="subcellular location">
    <subcellularLocation>
        <location evidence="1">Cell membrane</location>
        <topology evidence="1">Multi-pass membrane protein</topology>
    </subcellularLocation>
</comment>
<evidence type="ECO:0000313" key="13">
    <source>
        <dbReference type="EMBL" id="MEL5995402.1"/>
    </source>
</evidence>
<evidence type="ECO:0000256" key="4">
    <source>
        <dbReference type="ARBA" id="ARBA00022840"/>
    </source>
</evidence>
<dbReference type="SUPFAM" id="SSF90123">
    <property type="entry name" value="ABC transporter transmembrane region"/>
    <property type="match status" value="1"/>
</dbReference>
<dbReference type="Pfam" id="PF00005">
    <property type="entry name" value="ABC_tran"/>
    <property type="match status" value="1"/>
</dbReference>
<feature type="transmembrane region" description="Helical" evidence="9">
    <location>
        <begin position="385"/>
        <end position="408"/>
    </location>
</feature>
<evidence type="ECO:0000256" key="2">
    <source>
        <dbReference type="ARBA" id="ARBA00022692"/>
    </source>
</evidence>
<protein>
    <submittedName>
        <fullName evidence="13">ABC transporter transmembrane domain-containing protein</fullName>
    </submittedName>
</protein>
<keyword evidence="5" id="KW-0813">Transport</keyword>
<keyword evidence="7 9" id="KW-0472">Membrane</keyword>
<evidence type="ECO:0000259" key="10">
    <source>
        <dbReference type="PROSITE" id="PS50893"/>
    </source>
</evidence>
<dbReference type="SUPFAM" id="SSF52540">
    <property type="entry name" value="P-loop containing nucleoside triphosphate hydrolases"/>
    <property type="match status" value="1"/>
</dbReference>
<dbReference type="PROSITE" id="PS50893">
    <property type="entry name" value="ABC_TRANSPORTER_2"/>
    <property type="match status" value="1"/>
</dbReference>